<comment type="catalytic activity">
    <reaction evidence="10">
        <text>isopentenyl diphosphate = dimethylallyl diphosphate</text>
        <dbReference type="Rhea" id="RHEA:23284"/>
        <dbReference type="ChEBI" id="CHEBI:57623"/>
        <dbReference type="ChEBI" id="CHEBI:128769"/>
        <dbReference type="EC" id="5.3.3.2"/>
    </reaction>
</comment>
<feature type="binding site" evidence="10">
    <location>
        <position position="121"/>
    </location>
    <ligand>
        <name>Mn(2+)</name>
        <dbReference type="ChEBI" id="CHEBI:29035"/>
    </ligand>
</feature>
<dbReference type="GO" id="GO:0004452">
    <property type="term" value="F:isopentenyl-diphosphate delta-isomerase activity"/>
    <property type="evidence" value="ECO:0007669"/>
    <property type="project" value="UniProtKB-UniRule"/>
</dbReference>
<dbReference type="Proteomes" id="UP000032430">
    <property type="component" value="Chromosome I"/>
</dbReference>
<evidence type="ECO:0000256" key="7">
    <source>
        <dbReference type="ARBA" id="ARBA00023211"/>
    </source>
</evidence>
<dbReference type="Pfam" id="PF00293">
    <property type="entry name" value="NUDIX"/>
    <property type="match status" value="1"/>
</dbReference>
<dbReference type="GO" id="GO:0046872">
    <property type="term" value="F:metal ion binding"/>
    <property type="evidence" value="ECO:0007669"/>
    <property type="project" value="UniProtKB-KW"/>
</dbReference>
<proteinExistence type="inferred from homology"/>
<accession>A0A098G558</accession>
<comment type="cofactor">
    <cofactor evidence="10">
        <name>Mn(2+)</name>
        <dbReference type="ChEBI" id="CHEBI:29035"/>
    </cofactor>
    <text evidence="10">Binds 1 Mn(2+) ion per subunit.</text>
</comment>
<organism evidence="12 13">
    <name type="scientific">Legionella fallonii LLAP-10</name>
    <dbReference type="NCBI Taxonomy" id="1212491"/>
    <lineage>
        <taxon>Bacteria</taxon>
        <taxon>Pseudomonadati</taxon>
        <taxon>Pseudomonadota</taxon>
        <taxon>Gammaproteobacteria</taxon>
        <taxon>Legionellales</taxon>
        <taxon>Legionellaceae</taxon>
        <taxon>Legionella</taxon>
    </lineage>
</organism>
<evidence type="ECO:0000256" key="4">
    <source>
        <dbReference type="ARBA" id="ARBA00022490"/>
    </source>
</evidence>
<dbReference type="STRING" id="1212491.LFA_1199"/>
<feature type="active site" evidence="10">
    <location>
        <position position="76"/>
    </location>
</feature>
<dbReference type="InterPro" id="IPR011876">
    <property type="entry name" value="IsopentenylPP_isomerase_typ1"/>
</dbReference>
<evidence type="ECO:0000256" key="6">
    <source>
        <dbReference type="ARBA" id="ARBA00022842"/>
    </source>
</evidence>
<evidence type="ECO:0000256" key="3">
    <source>
        <dbReference type="ARBA" id="ARBA00012057"/>
    </source>
</evidence>
<dbReference type="EC" id="5.3.3.2" evidence="3 10"/>
<evidence type="ECO:0000259" key="11">
    <source>
        <dbReference type="PROSITE" id="PS51462"/>
    </source>
</evidence>
<dbReference type="HAMAP" id="MF_00202">
    <property type="entry name" value="Idi"/>
    <property type="match status" value="1"/>
</dbReference>
<dbReference type="GO" id="GO:0009240">
    <property type="term" value="P:isopentenyl diphosphate biosynthetic process"/>
    <property type="evidence" value="ECO:0007669"/>
    <property type="project" value="TreeGrafter"/>
</dbReference>
<keyword evidence="6 10" id="KW-0460">Magnesium</keyword>
<dbReference type="GO" id="GO:0005737">
    <property type="term" value="C:cytoplasm"/>
    <property type="evidence" value="ECO:0007669"/>
    <property type="project" value="UniProtKB-SubCell"/>
</dbReference>
<dbReference type="RefSeq" id="WP_045095263.1">
    <property type="nucleotide sequence ID" value="NZ_LN614827.1"/>
</dbReference>
<dbReference type="PIRSF" id="PIRSF018427">
    <property type="entry name" value="Isopntndiph_ism"/>
    <property type="match status" value="1"/>
</dbReference>
<dbReference type="Gene3D" id="3.90.79.10">
    <property type="entry name" value="Nucleoside Triphosphate Pyrophosphohydrolase"/>
    <property type="match status" value="1"/>
</dbReference>
<dbReference type="EMBL" id="LN614827">
    <property type="protein sequence ID" value="CEG56630.1"/>
    <property type="molecule type" value="Genomic_DNA"/>
</dbReference>
<evidence type="ECO:0000256" key="8">
    <source>
        <dbReference type="ARBA" id="ARBA00023229"/>
    </source>
</evidence>
<keyword evidence="9 10" id="KW-0413">Isomerase</keyword>
<dbReference type="InterPro" id="IPR056375">
    <property type="entry name" value="Idi_bact"/>
</dbReference>
<dbReference type="OrthoDB" id="5498344at2"/>
<protein>
    <recommendedName>
        <fullName evidence="3 10">Isopentenyl-diphosphate Delta-isomerase</fullName>
        <shortName evidence="10">IPP isomerase</shortName>
        <ecNumber evidence="3 10">5.3.3.2</ecNumber>
    </recommendedName>
    <alternativeName>
        <fullName evidence="10">IPP:DMAPP isomerase</fullName>
    </alternativeName>
    <alternativeName>
        <fullName evidence="10">Isopentenyl pyrophosphate isomerase</fullName>
    </alternativeName>
</protein>
<keyword evidence="8 10" id="KW-0414">Isoprene biosynthesis</keyword>
<feature type="active site" evidence="10">
    <location>
        <position position="123"/>
    </location>
</feature>
<feature type="binding site" evidence="10">
    <location>
        <position position="78"/>
    </location>
    <ligand>
        <name>Mn(2+)</name>
        <dbReference type="ChEBI" id="CHEBI:29035"/>
    </ligand>
</feature>
<dbReference type="PROSITE" id="PS51462">
    <property type="entry name" value="NUDIX"/>
    <property type="match status" value="1"/>
</dbReference>
<dbReference type="KEGG" id="lfa:LFA_1199"/>
<dbReference type="UniPathway" id="UPA00059">
    <property type="reaction ID" value="UER00104"/>
</dbReference>
<name>A0A098G558_9GAMM</name>
<dbReference type="AlphaFoldDB" id="A0A098G558"/>
<dbReference type="SUPFAM" id="SSF55811">
    <property type="entry name" value="Nudix"/>
    <property type="match status" value="1"/>
</dbReference>
<comment type="similarity">
    <text evidence="2 10">Belongs to the IPP isomerase type 1 family.</text>
</comment>
<evidence type="ECO:0000256" key="1">
    <source>
        <dbReference type="ARBA" id="ARBA00004826"/>
    </source>
</evidence>
<evidence type="ECO:0000313" key="13">
    <source>
        <dbReference type="Proteomes" id="UP000032430"/>
    </source>
</evidence>
<sequence>MSDSTLNDQRTHVILVDAQDNCIGTMEKLLAHREGKLHRAFSILVFRKNQDTLQLLLQQRANSKYHGGGLWTNTCCSHPLDSLSLPQEASDRLSMEMGIRVPLIEVGIFQYFAKLDNNMYEHEIDHVLIGPWIEQSINPDPQEVNDYCWIDIQHLKRKLAKFPREFTPWLSQVLSMALKSKEFALFMEISKN</sequence>
<feature type="binding site" evidence="10">
    <location>
        <position position="38"/>
    </location>
    <ligand>
        <name>Mn(2+)</name>
        <dbReference type="ChEBI" id="CHEBI:29035"/>
    </ligand>
</feature>
<dbReference type="InterPro" id="IPR000086">
    <property type="entry name" value="NUDIX_hydrolase_dom"/>
</dbReference>
<comment type="subcellular location">
    <subcellularLocation>
        <location evidence="10">Cytoplasm</location>
    </subcellularLocation>
</comment>
<feature type="binding site" evidence="10">
    <location>
        <position position="123"/>
    </location>
    <ligand>
        <name>Mn(2+)</name>
        <dbReference type="ChEBI" id="CHEBI:29035"/>
    </ligand>
</feature>
<evidence type="ECO:0000256" key="10">
    <source>
        <dbReference type="HAMAP-Rule" id="MF_00202"/>
    </source>
</evidence>
<comment type="cofactor">
    <cofactor evidence="10">
        <name>Mg(2+)</name>
        <dbReference type="ChEBI" id="CHEBI:18420"/>
    </cofactor>
    <text evidence="10">Binds 1 Mg(2+) ion per subunit. The magnesium ion binds only when substrate is bound.</text>
</comment>
<keyword evidence="7 10" id="KW-0464">Manganese</keyword>
<keyword evidence="4 10" id="KW-0963">Cytoplasm</keyword>
<gene>
    <name evidence="10 12" type="primary">idi</name>
    <name evidence="12" type="ORF">LFA_1199</name>
</gene>
<dbReference type="HOGENOM" id="CLU_060552_2_1_6"/>
<keyword evidence="13" id="KW-1185">Reference proteome</keyword>
<dbReference type="PANTHER" id="PTHR10885:SF0">
    <property type="entry name" value="ISOPENTENYL-DIPHOSPHATE DELTA-ISOMERASE"/>
    <property type="match status" value="1"/>
</dbReference>
<comment type="function">
    <text evidence="10">Catalyzes the 1,3-allylic rearrangement of the homoallylic substrate isopentenyl (IPP) to its highly electrophilic allylic isomer, dimethylallyl diphosphate (DMAPP).</text>
</comment>
<reference evidence="13" key="1">
    <citation type="submission" date="2014-09" db="EMBL/GenBank/DDBJ databases">
        <authorList>
            <person name="Gomez-Valero L."/>
        </authorList>
    </citation>
    <scope>NUCLEOTIDE SEQUENCE [LARGE SCALE GENOMIC DNA]</scope>
    <source>
        <strain evidence="13">ATCC700992</strain>
    </source>
</reference>
<evidence type="ECO:0000256" key="5">
    <source>
        <dbReference type="ARBA" id="ARBA00022723"/>
    </source>
</evidence>
<feature type="domain" description="Nudix hydrolase" evidence="11">
    <location>
        <begin position="36"/>
        <end position="172"/>
    </location>
</feature>
<keyword evidence="5 10" id="KW-0479">Metal-binding</keyword>
<evidence type="ECO:0000256" key="2">
    <source>
        <dbReference type="ARBA" id="ARBA00007579"/>
    </source>
</evidence>
<evidence type="ECO:0000256" key="9">
    <source>
        <dbReference type="ARBA" id="ARBA00023235"/>
    </source>
</evidence>
<dbReference type="InterPro" id="IPR015797">
    <property type="entry name" value="NUDIX_hydrolase-like_dom_sf"/>
</dbReference>
<dbReference type="NCBIfam" id="NF002995">
    <property type="entry name" value="PRK03759.1"/>
    <property type="match status" value="1"/>
</dbReference>
<feature type="binding site" evidence="10">
    <location>
        <position position="32"/>
    </location>
    <ligand>
        <name>Mn(2+)</name>
        <dbReference type="ChEBI" id="CHEBI:29035"/>
    </ligand>
</feature>
<feature type="binding site" evidence="10">
    <location>
        <position position="96"/>
    </location>
    <ligand>
        <name>Mg(2+)</name>
        <dbReference type="ChEBI" id="CHEBI:18420"/>
    </ligand>
</feature>
<comment type="pathway">
    <text evidence="1 10">Isoprenoid biosynthesis; dimethylallyl diphosphate biosynthesis; dimethylallyl diphosphate from isopentenyl diphosphate: step 1/1.</text>
</comment>
<dbReference type="PANTHER" id="PTHR10885">
    <property type="entry name" value="ISOPENTENYL-DIPHOSPHATE DELTA-ISOMERASE"/>
    <property type="match status" value="1"/>
</dbReference>
<dbReference type="CDD" id="cd02885">
    <property type="entry name" value="NUDIX_IPP_Isomerase"/>
    <property type="match status" value="1"/>
</dbReference>
<dbReference type="NCBIfam" id="TIGR02150">
    <property type="entry name" value="IPP_isom_1"/>
    <property type="match status" value="1"/>
</dbReference>
<dbReference type="GO" id="GO:0050992">
    <property type="term" value="P:dimethylallyl diphosphate biosynthetic process"/>
    <property type="evidence" value="ECO:0007669"/>
    <property type="project" value="UniProtKB-UniRule"/>
</dbReference>
<evidence type="ECO:0000313" key="12">
    <source>
        <dbReference type="EMBL" id="CEG56630.1"/>
    </source>
</evidence>